<evidence type="ECO:0000256" key="1">
    <source>
        <dbReference type="ARBA" id="ARBA00004613"/>
    </source>
</evidence>
<keyword evidence="5" id="KW-0044">Antibiotic</keyword>
<dbReference type="AlphaFoldDB" id="A0A8J5QYC5"/>
<dbReference type="GO" id="GO:0045087">
    <property type="term" value="P:innate immune response"/>
    <property type="evidence" value="ECO:0007669"/>
    <property type="project" value="UniProtKB-KW"/>
</dbReference>
<evidence type="ECO:0000259" key="8">
    <source>
        <dbReference type="PROSITE" id="PS51378"/>
    </source>
</evidence>
<evidence type="ECO:0000313" key="9">
    <source>
        <dbReference type="EMBL" id="KAG8037135.1"/>
    </source>
</evidence>
<gene>
    <name evidence="9" type="ORF">G9C98_004457</name>
</gene>
<evidence type="ECO:0000256" key="6">
    <source>
        <dbReference type="ARBA" id="ARBA00023157"/>
    </source>
</evidence>
<dbReference type="GO" id="GO:0042742">
    <property type="term" value="P:defense response to bacterium"/>
    <property type="evidence" value="ECO:0007669"/>
    <property type="project" value="UniProtKB-KW"/>
</dbReference>
<feature type="domain" description="Invertebrate defensins family profile" evidence="8">
    <location>
        <begin position="75"/>
        <end position="118"/>
    </location>
</feature>
<feature type="chain" id="PRO_5035325410" description="Invertebrate defensins family profile domain-containing protein" evidence="7">
    <location>
        <begin position="20"/>
        <end position="123"/>
    </location>
</feature>
<comment type="subcellular location">
    <subcellularLocation>
        <location evidence="1">Secreted</location>
    </subcellularLocation>
</comment>
<name>A0A8J5QYC5_9HYME</name>
<evidence type="ECO:0000256" key="4">
    <source>
        <dbReference type="ARBA" id="ARBA00022859"/>
    </source>
</evidence>
<protein>
    <recommendedName>
        <fullName evidence="8">Invertebrate defensins family profile domain-containing protein</fullName>
    </recommendedName>
</protein>
<keyword evidence="3" id="KW-0399">Innate immunity</keyword>
<organism evidence="9 10">
    <name type="scientific">Cotesia typhae</name>
    <dbReference type="NCBI Taxonomy" id="2053667"/>
    <lineage>
        <taxon>Eukaryota</taxon>
        <taxon>Metazoa</taxon>
        <taxon>Ecdysozoa</taxon>
        <taxon>Arthropoda</taxon>
        <taxon>Hexapoda</taxon>
        <taxon>Insecta</taxon>
        <taxon>Pterygota</taxon>
        <taxon>Neoptera</taxon>
        <taxon>Endopterygota</taxon>
        <taxon>Hymenoptera</taxon>
        <taxon>Apocrita</taxon>
        <taxon>Ichneumonoidea</taxon>
        <taxon>Braconidae</taxon>
        <taxon>Microgastrinae</taxon>
        <taxon>Cotesia</taxon>
    </lineage>
</organism>
<keyword evidence="7" id="KW-0732">Signal</keyword>
<proteinExistence type="predicted"/>
<accession>A0A8J5QYC5</accession>
<sequence length="123" mass="13082">MKLLIEFIFASCLISGISAAAMPGRIFERDVGSDYAEPAASEIDNVGPAASEIDDVGPAASEIDAEGPELVRERRLTCDLFSFQSQWVSPNHSACAAKCIAKGKRGGSCSNGVCHCRGRWFGK</sequence>
<evidence type="ECO:0000256" key="3">
    <source>
        <dbReference type="ARBA" id="ARBA00022588"/>
    </source>
</evidence>
<comment type="caution">
    <text evidence="9">The sequence shown here is derived from an EMBL/GenBank/DDBJ whole genome shotgun (WGS) entry which is preliminary data.</text>
</comment>
<evidence type="ECO:0000256" key="2">
    <source>
        <dbReference type="ARBA" id="ARBA00022525"/>
    </source>
</evidence>
<reference evidence="9" key="2">
    <citation type="submission" date="2021-04" db="EMBL/GenBank/DDBJ databases">
        <title>Genome-wide patterns of bracovirus chromosomal integration into multiple host tissues during parasitism.</title>
        <authorList>
            <person name="Chebbi M.A.C."/>
        </authorList>
    </citation>
    <scope>NUCLEOTIDE SEQUENCE</scope>
    <source>
        <tissue evidence="9">Whole body</tissue>
    </source>
</reference>
<dbReference type="CDD" id="cd21806">
    <property type="entry name" value="DEFL_defensin-like"/>
    <property type="match status" value="1"/>
</dbReference>
<evidence type="ECO:0000256" key="7">
    <source>
        <dbReference type="SAM" id="SignalP"/>
    </source>
</evidence>
<keyword evidence="6" id="KW-1015">Disulfide bond</keyword>
<dbReference type="GO" id="GO:0006959">
    <property type="term" value="P:humoral immune response"/>
    <property type="evidence" value="ECO:0007669"/>
    <property type="project" value="TreeGrafter"/>
</dbReference>
<dbReference type="PANTHER" id="PTHR13645">
    <property type="entry name" value="DEFENSIN"/>
    <property type="match status" value="1"/>
</dbReference>
<keyword evidence="2" id="KW-0964">Secreted</keyword>
<dbReference type="GO" id="GO:0005615">
    <property type="term" value="C:extracellular space"/>
    <property type="evidence" value="ECO:0007669"/>
    <property type="project" value="TreeGrafter"/>
</dbReference>
<dbReference type="Pfam" id="PF01097">
    <property type="entry name" value="Defensin_2"/>
    <property type="match status" value="1"/>
</dbReference>
<dbReference type="OrthoDB" id="10038290at2759"/>
<dbReference type="Proteomes" id="UP000729913">
    <property type="component" value="Unassembled WGS sequence"/>
</dbReference>
<keyword evidence="5" id="KW-0929">Antimicrobial</keyword>
<feature type="signal peptide" evidence="7">
    <location>
        <begin position="1"/>
        <end position="19"/>
    </location>
</feature>
<evidence type="ECO:0000256" key="5">
    <source>
        <dbReference type="ARBA" id="ARBA00023022"/>
    </source>
</evidence>
<dbReference type="EMBL" id="JAAOIC020000048">
    <property type="protein sequence ID" value="KAG8037135.1"/>
    <property type="molecule type" value="Genomic_DNA"/>
</dbReference>
<dbReference type="PANTHER" id="PTHR13645:SF0">
    <property type="entry name" value="DEFENSIN"/>
    <property type="match status" value="1"/>
</dbReference>
<keyword evidence="10" id="KW-1185">Reference proteome</keyword>
<dbReference type="InterPro" id="IPR001542">
    <property type="entry name" value="Defensin_invertebrate/fungal"/>
</dbReference>
<reference evidence="9" key="1">
    <citation type="submission" date="2020-03" db="EMBL/GenBank/DDBJ databases">
        <authorList>
            <person name="Chebbi M.A."/>
            <person name="Drezen J.M."/>
        </authorList>
    </citation>
    <scope>NUCLEOTIDE SEQUENCE</scope>
    <source>
        <tissue evidence="9">Whole body</tissue>
    </source>
</reference>
<dbReference type="SMART" id="SM00505">
    <property type="entry name" value="Knot1"/>
    <property type="match status" value="1"/>
</dbReference>
<evidence type="ECO:0000313" key="10">
    <source>
        <dbReference type="Proteomes" id="UP000729913"/>
    </source>
</evidence>
<keyword evidence="4" id="KW-0391">Immunity</keyword>
<dbReference type="PROSITE" id="PS51378">
    <property type="entry name" value="INVERT_DEFENSINS"/>
    <property type="match status" value="1"/>
</dbReference>
<dbReference type="InterPro" id="IPR003614">
    <property type="entry name" value="Knottins"/>
</dbReference>